<feature type="region of interest" description="Disordered" evidence="3">
    <location>
        <begin position="576"/>
        <end position="606"/>
    </location>
</feature>
<dbReference type="InterPro" id="IPR000008">
    <property type="entry name" value="C2_dom"/>
</dbReference>
<protein>
    <submittedName>
        <fullName evidence="5">Calcium-dependent lipid-binding family protein</fullName>
    </submittedName>
</protein>
<evidence type="ECO:0000256" key="2">
    <source>
        <dbReference type="ARBA" id="ARBA00022837"/>
    </source>
</evidence>
<gene>
    <name evidence="5" type="ORF">C2S53_002427</name>
</gene>
<feature type="compositionally biased region" description="Low complexity" evidence="3">
    <location>
        <begin position="581"/>
        <end position="594"/>
    </location>
</feature>
<dbReference type="AlphaFoldDB" id="A0AAD4NXS6"/>
<dbReference type="InterPro" id="IPR054722">
    <property type="entry name" value="PolX-like_BBD"/>
</dbReference>
<feature type="region of interest" description="Disordered" evidence="3">
    <location>
        <begin position="238"/>
        <end position="262"/>
    </location>
</feature>
<dbReference type="GO" id="GO:0046872">
    <property type="term" value="F:metal ion binding"/>
    <property type="evidence" value="ECO:0007669"/>
    <property type="project" value="UniProtKB-KW"/>
</dbReference>
<accession>A0AAD4NXS6</accession>
<dbReference type="InterPro" id="IPR057670">
    <property type="entry name" value="SH3_retrovirus"/>
</dbReference>
<dbReference type="Pfam" id="PF25597">
    <property type="entry name" value="SH3_retrovirus"/>
    <property type="match status" value="1"/>
</dbReference>
<dbReference type="SMART" id="SM00239">
    <property type="entry name" value="C2"/>
    <property type="match status" value="1"/>
</dbReference>
<keyword evidence="6" id="KW-1185">Reference proteome</keyword>
<comment type="caution">
    <text evidence="5">The sequence shown here is derived from an EMBL/GenBank/DDBJ whole genome shotgun (WGS) entry which is preliminary data.</text>
</comment>
<feature type="compositionally biased region" description="Polar residues" evidence="3">
    <location>
        <begin position="14"/>
        <end position="24"/>
    </location>
</feature>
<keyword evidence="1" id="KW-0479">Metal-binding</keyword>
<proteinExistence type="predicted"/>
<name>A0AAD4NXS6_PERFH</name>
<evidence type="ECO:0000256" key="1">
    <source>
        <dbReference type="ARBA" id="ARBA00022723"/>
    </source>
</evidence>
<dbReference type="PANTHER" id="PTHR46502:SF2">
    <property type="entry name" value="16 KDA PHLOEM PROTEIN 2"/>
    <property type="match status" value="1"/>
</dbReference>
<dbReference type="Gene3D" id="2.60.40.150">
    <property type="entry name" value="C2 domain"/>
    <property type="match status" value="1"/>
</dbReference>
<dbReference type="PROSITE" id="PS50004">
    <property type="entry name" value="C2"/>
    <property type="match status" value="1"/>
</dbReference>
<dbReference type="EMBL" id="SDAM02029557">
    <property type="protein sequence ID" value="KAH6756426.1"/>
    <property type="molecule type" value="Genomic_DNA"/>
</dbReference>
<evidence type="ECO:0000313" key="5">
    <source>
        <dbReference type="EMBL" id="KAH6756426.1"/>
    </source>
</evidence>
<feature type="domain" description="C2" evidence="4">
    <location>
        <begin position="664"/>
        <end position="778"/>
    </location>
</feature>
<reference evidence="5 6" key="1">
    <citation type="journal article" date="2021" name="Nat. Commun.">
        <title>Incipient diploidization of the medicinal plant Perilla within 10,000 years.</title>
        <authorList>
            <person name="Zhang Y."/>
            <person name="Shen Q."/>
            <person name="Leng L."/>
            <person name="Zhang D."/>
            <person name="Chen S."/>
            <person name="Shi Y."/>
            <person name="Ning Z."/>
            <person name="Chen S."/>
        </authorList>
    </citation>
    <scope>NUCLEOTIDE SEQUENCE [LARGE SCALE GENOMIC DNA]</scope>
    <source>
        <strain evidence="6">cv. PC099</strain>
    </source>
</reference>
<dbReference type="Pfam" id="PF00168">
    <property type="entry name" value="C2"/>
    <property type="match status" value="1"/>
</dbReference>
<dbReference type="SUPFAM" id="SSF49562">
    <property type="entry name" value="C2 domain (Calcium/lipid-binding domain, CaLB)"/>
    <property type="match status" value="1"/>
</dbReference>
<organism evidence="5 6">
    <name type="scientific">Perilla frutescens var. hirtella</name>
    <name type="common">Perilla citriodora</name>
    <name type="synonym">Perilla setoyensis</name>
    <dbReference type="NCBI Taxonomy" id="608512"/>
    <lineage>
        <taxon>Eukaryota</taxon>
        <taxon>Viridiplantae</taxon>
        <taxon>Streptophyta</taxon>
        <taxon>Embryophyta</taxon>
        <taxon>Tracheophyta</taxon>
        <taxon>Spermatophyta</taxon>
        <taxon>Magnoliopsida</taxon>
        <taxon>eudicotyledons</taxon>
        <taxon>Gunneridae</taxon>
        <taxon>Pentapetalae</taxon>
        <taxon>asterids</taxon>
        <taxon>lamiids</taxon>
        <taxon>Lamiales</taxon>
        <taxon>Lamiaceae</taxon>
        <taxon>Nepetoideae</taxon>
        <taxon>Elsholtzieae</taxon>
        <taxon>Perilla</taxon>
    </lineage>
</organism>
<keyword evidence="2" id="KW-0106">Calcium</keyword>
<evidence type="ECO:0000259" key="4">
    <source>
        <dbReference type="PROSITE" id="PS50004"/>
    </source>
</evidence>
<feature type="compositionally biased region" description="Low complexity" evidence="3">
    <location>
        <begin position="238"/>
        <end position="253"/>
    </location>
</feature>
<evidence type="ECO:0000256" key="3">
    <source>
        <dbReference type="SAM" id="MobiDB-lite"/>
    </source>
</evidence>
<feature type="region of interest" description="Disordered" evidence="3">
    <location>
        <begin position="1"/>
        <end position="24"/>
    </location>
</feature>
<sequence>MKKTIGGRGRASYITGNTPAPSPTDSAYAWWEQEDQYVFTWIVQNIEPNLVNLVSKHSTSKAVWESLALTYGSGADSLQVFDLHRRANSMKQNGKTLEEIWSKLQEVWMSIDRKEPNPMECPKDIDTYNRIIQTQRVYQFLMALEERYEPIKKEILKKEPLPSVEVAYAMNRGQPPYKGKTRQTEEDKNKLVCEHCSLWRHTKESCFHLVGYLEWWDEARKMKQPLNQNRNHRGTVTVASAADRATTARTVATEQTEDTEKGAGEIDREAARVDLLQEGNKEGTLQLSLSTFVNVMDGAANTYTMDDIKNHHWIFDCGAIDTMTFDASDIVTMTKPLKTHVQTANGTLAPVQGAGTINLSPTLQLSNCLFVPTLSHKLLSISHVTKELNCTLLMQPNFCLLQDIRTGEIIGRDTERCGLYYVDKISQKVLSKQAQVPVALTLQPKVFGCSVFVHLPKHTRDKLTPCAVKCVFVSYGIHQKGYRCYDPKSRHMFTTMNCDFLESEYFFHHLSSQGERETSDSLSWLTAPVPHIEPISDPSSTDEVNSTAEISSDTVQSTYFGVHVPETSSPLLISEVRHPGDISNSDSSDSSLETTDSDREEDVSGEYITIDSERVEVSTGAGRYVLPPRSTRGVPPKRYSPDHTGKSSRYSVGNCVTSKAGVESGGEAESHFDPKMPLGTLEVLLVSANGLQNTDFIIGMDPYAILTCRTQEKKSSVASGEGSIPHWNETFLFTISAGVTELKIKIMDKDALTKHDFVGEATIPLEAVFVEETIPPISYDVVKDGNIKCGEIKLGLNFTHKRSRDESIILEDAWKESSYGDGVMEIK</sequence>
<dbReference type="PANTHER" id="PTHR46502">
    <property type="entry name" value="C2 DOMAIN-CONTAINING"/>
    <property type="match status" value="1"/>
</dbReference>
<evidence type="ECO:0000313" key="6">
    <source>
        <dbReference type="Proteomes" id="UP001190926"/>
    </source>
</evidence>
<feature type="region of interest" description="Disordered" evidence="3">
    <location>
        <begin position="623"/>
        <end position="652"/>
    </location>
</feature>
<dbReference type="Proteomes" id="UP001190926">
    <property type="component" value="Unassembled WGS sequence"/>
</dbReference>
<dbReference type="InterPro" id="IPR035892">
    <property type="entry name" value="C2_domain_sf"/>
</dbReference>
<dbReference type="Pfam" id="PF22936">
    <property type="entry name" value="Pol_BBD"/>
    <property type="match status" value="1"/>
</dbReference>